<dbReference type="EMBL" id="AP025028">
    <property type="protein sequence ID" value="BDA77818.1"/>
    <property type="molecule type" value="Genomic_DNA"/>
</dbReference>
<sequence>MTVNVGFQRKKTITRMSRYSFLFVLLCVTPGYLFAKSGITTADFESELETAVWESELKSKNSFPENPDSDKIFSPNQTQAALQVSLPTHSEMEADWENEERDLVSEIITLQKQVQSDFHKEMAGLQTASFRSESDSESSPYFYLSKVLLIPGSNPFHFTLVRITNTIESFDSQNQALGFHLICPNLSIPNRFLQFLAIKRGSPPPGFPKQVRT</sequence>
<reference evidence="1 2" key="1">
    <citation type="submission" date="2021-08" db="EMBL/GenBank/DDBJ databases">
        <title>Complete genome sequence of Leptospira kobayashii strain E30.</title>
        <authorList>
            <person name="Nakao R."/>
            <person name="Nakamura S."/>
            <person name="Masuzawa T."/>
            <person name="Koizumi N."/>
        </authorList>
    </citation>
    <scope>NUCLEOTIDE SEQUENCE [LARGE SCALE GENOMIC DNA]</scope>
    <source>
        <strain evidence="1 2">E30</strain>
    </source>
</reference>
<proteinExistence type="predicted"/>
<dbReference type="Proteomes" id="UP000245263">
    <property type="component" value="Chromosome 1"/>
</dbReference>
<evidence type="ECO:0000313" key="1">
    <source>
        <dbReference type="EMBL" id="BDA77818.1"/>
    </source>
</evidence>
<organism evidence="1 2">
    <name type="scientific">Leptospira kobayashii</name>
    <dbReference type="NCBI Taxonomy" id="1917830"/>
    <lineage>
        <taxon>Bacteria</taxon>
        <taxon>Pseudomonadati</taxon>
        <taxon>Spirochaetota</taxon>
        <taxon>Spirochaetia</taxon>
        <taxon>Leptospirales</taxon>
        <taxon>Leptospiraceae</taxon>
        <taxon>Leptospira</taxon>
    </lineage>
</organism>
<evidence type="ECO:0000313" key="2">
    <source>
        <dbReference type="Proteomes" id="UP000245263"/>
    </source>
</evidence>
<gene>
    <name evidence="1" type="ORF">LPTSP3_g07480</name>
</gene>
<protein>
    <submittedName>
        <fullName evidence="1">Uncharacterized protein</fullName>
    </submittedName>
</protein>
<accession>A0ABN6KA16</accession>
<keyword evidence="2" id="KW-1185">Reference proteome</keyword>
<name>A0ABN6KA16_9LEPT</name>